<dbReference type="Pfam" id="PF00153">
    <property type="entry name" value="Mito_carr"/>
    <property type="match status" value="3"/>
</dbReference>
<dbReference type="InterPro" id="IPR002654">
    <property type="entry name" value="Glyco_trans_25"/>
</dbReference>
<evidence type="ECO:0000259" key="11">
    <source>
        <dbReference type="Pfam" id="PF01755"/>
    </source>
</evidence>
<dbReference type="GO" id="GO:1902603">
    <property type="term" value="P:carnitine transmembrane transport"/>
    <property type="evidence" value="ECO:0007669"/>
    <property type="project" value="TreeGrafter"/>
</dbReference>
<evidence type="ECO:0000313" key="13">
    <source>
        <dbReference type="Proteomes" id="UP001150925"/>
    </source>
</evidence>
<dbReference type="Gene3D" id="1.50.40.10">
    <property type="entry name" value="Mitochondrial carrier domain"/>
    <property type="match status" value="2"/>
</dbReference>
<dbReference type="InterPro" id="IPR050567">
    <property type="entry name" value="Mitochondrial_Carrier"/>
</dbReference>
<dbReference type="GO" id="GO:0015227">
    <property type="term" value="F:O-acyl-L-carnitine transmembrane transporter activity"/>
    <property type="evidence" value="ECO:0007669"/>
    <property type="project" value="TreeGrafter"/>
</dbReference>
<dbReference type="InterPro" id="IPR018108">
    <property type="entry name" value="MCP_transmembrane"/>
</dbReference>
<keyword evidence="6" id="KW-1133">Transmembrane helix</keyword>
<dbReference type="CDD" id="cd06532">
    <property type="entry name" value="Glyco_transf_25"/>
    <property type="match status" value="1"/>
</dbReference>
<dbReference type="PANTHER" id="PTHR45624:SF4">
    <property type="entry name" value="CONGESTED-LIKE TRACHEA PROTEIN-RELATED"/>
    <property type="match status" value="1"/>
</dbReference>
<dbReference type="GO" id="GO:0006839">
    <property type="term" value="P:mitochondrial transport"/>
    <property type="evidence" value="ECO:0007669"/>
    <property type="project" value="TreeGrafter"/>
</dbReference>
<evidence type="ECO:0000313" key="12">
    <source>
        <dbReference type="EMBL" id="KAJ1966122.1"/>
    </source>
</evidence>
<feature type="repeat" description="Solcar" evidence="9">
    <location>
        <begin position="524"/>
        <end position="631"/>
    </location>
</feature>
<keyword evidence="13" id="KW-1185">Reference proteome</keyword>
<evidence type="ECO:0000256" key="6">
    <source>
        <dbReference type="ARBA" id="ARBA00022989"/>
    </source>
</evidence>
<keyword evidence="4 9" id="KW-0812">Transmembrane</keyword>
<feature type="compositionally biased region" description="Basic and acidic residues" evidence="10">
    <location>
        <begin position="359"/>
        <end position="369"/>
    </location>
</feature>
<evidence type="ECO:0000256" key="10">
    <source>
        <dbReference type="SAM" id="MobiDB-lite"/>
    </source>
</evidence>
<gene>
    <name evidence="12" type="primary">CRC1_1</name>
    <name evidence="12" type="ORF">IWQ62_002506</name>
</gene>
<evidence type="ECO:0000256" key="1">
    <source>
        <dbReference type="ARBA" id="ARBA00004225"/>
    </source>
</evidence>
<feature type="repeat" description="Solcar" evidence="9">
    <location>
        <begin position="648"/>
        <end position="730"/>
    </location>
</feature>
<name>A0A9W8E7E4_9FUNG</name>
<evidence type="ECO:0000256" key="8">
    <source>
        <dbReference type="ARBA" id="ARBA00023136"/>
    </source>
</evidence>
<keyword evidence="3" id="KW-0813">Transport</keyword>
<comment type="similarity">
    <text evidence="2">Belongs to the mitochondrial carrier (TC 2.A.29) family.</text>
</comment>
<evidence type="ECO:0000256" key="3">
    <source>
        <dbReference type="ARBA" id="ARBA00022448"/>
    </source>
</evidence>
<accession>A0A9W8E7E4</accession>
<feature type="domain" description="Glycosyl transferase family 25" evidence="11">
    <location>
        <begin position="92"/>
        <end position="192"/>
    </location>
</feature>
<dbReference type="PROSITE" id="PS50920">
    <property type="entry name" value="SOLCAR"/>
    <property type="match status" value="3"/>
</dbReference>
<dbReference type="Pfam" id="PF01755">
    <property type="entry name" value="Glyco_transf_25"/>
    <property type="match status" value="1"/>
</dbReference>
<dbReference type="AlphaFoldDB" id="A0A9W8E7E4"/>
<evidence type="ECO:0000256" key="9">
    <source>
        <dbReference type="PROSITE-ProRule" id="PRU00282"/>
    </source>
</evidence>
<comment type="caution">
    <text evidence="12">The sequence shown here is derived from an EMBL/GenBank/DDBJ whole genome shotgun (WGS) entry which is preliminary data.</text>
</comment>
<dbReference type="Proteomes" id="UP001150925">
    <property type="component" value="Unassembled WGS sequence"/>
</dbReference>
<feature type="region of interest" description="Disordered" evidence="10">
    <location>
        <begin position="278"/>
        <end position="298"/>
    </location>
</feature>
<dbReference type="SUPFAM" id="SSF103506">
    <property type="entry name" value="Mitochondrial carrier"/>
    <property type="match status" value="1"/>
</dbReference>
<sequence length="735" mass="82143">MGFFMWVWHAPNYGTTQEDLETVDIAKDELLLTNKSKPPVDPIQPVVTPVPPIQQQEAYEKVIKEFTKAEVVKEEPVSEPVNPKLRTMGLDDIYVINLKSRPDRRASMLLQGDFLDLKFKFTEAAVPDTVGYVPPLKTRSKSMSPHRLACWRSHMNILQDIIERNLTHALILEDDVDLDMSLPRDIPQALAKLPEDWDTFYIGHCSLTENRGQVIDQNLGLYRSNAPYCAHAYVVSHKGARHLFYHLRTAATAIDLHIIGLINAKFISSYSFHPPRVVQPRAEGDKSDIPESTNLPPNQRLAHSTLQAVKRYSFGNDRPCTLLPHFYYMSTTDSLPNTPPGLSFPSVLTTGNDNTVASSKHDPPPEHIPSDSTAKSFIAGAVGGVGMILAGHPFDLIKVRQQTIPYRITPLDRNSSFTSAPKPHQNLGLSRWVTQHWAAFRASHVRGPSTWSLVQRTWTTGGFRGFYRGVLPPLITATPIVALSFWGYDVGLRLAQSILPTPEHPFNHHVPGVNLERVPRADQLSLWQIAVAGSFSAIIPAFLLGPMERVKVAMQVMDPHRSVVPRNPPAQVLVVAGGHVPTPASSTWEVTKSIYRQGGLASVMRGTMGTLARDLPGNCFYFLTYEIFCRHWSLRFNEGNTEAINPWAIFVFGGFAGLAEGITTLPIDTLKSRLQSAKEGEYPRGMRDVFRTLWAKEGPTAMFRGFVPTLLWAFPANAATFLCMELTHRFLDEIW</sequence>
<organism evidence="12 13">
    <name type="scientific">Dispira parvispora</name>
    <dbReference type="NCBI Taxonomy" id="1520584"/>
    <lineage>
        <taxon>Eukaryota</taxon>
        <taxon>Fungi</taxon>
        <taxon>Fungi incertae sedis</taxon>
        <taxon>Zoopagomycota</taxon>
        <taxon>Kickxellomycotina</taxon>
        <taxon>Dimargaritomycetes</taxon>
        <taxon>Dimargaritales</taxon>
        <taxon>Dimargaritaceae</taxon>
        <taxon>Dispira</taxon>
    </lineage>
</organism>
<dbReference type="OrthoDB" id="14252at2759"/>
<comment type="subcellular location">
    <subcellularLocation>
        <location evidence="1">Mitochondrion membrane</location>
        <topology evidence="1">Multi-pass membrane protein</topology>
    </subcellularLocation>
</comment>
<evidence type="ECO:0000256" key="2">
    <source>
        <dbReference type="ARBA" id="ARBA00006375"/>
    </source>
</evidence>
<dbReference type="GO" id="GO:0031966">
    <property type="term" value="C:mitochondrial membrane"/>
    <property type="evidence" value="ECO:0007669"/>
    <property type="project" value="UniProtKB-SubCell"/>
</dbReference>
<proteinExistence type="inferred from homology"/>
<keyword evidence="5" id="KW-0677">Repeat</keyword>
<feature type="repeat" description="Solcar" evidence="9">
    <location>
        <begin position="371"/>
        <end position="494"/>
    </location>
</feature>
<feature type="region of interest" description="Disordered" evidence="10">
    <location>
        <begin position="353"/>
        <end position="372"/>
    </location>
</feature>
<dbReference type="PANTHER" id="PTHR45624">
    <property type="entry name" value="MITOCHONDRIAL BASIC AMINO ACIDS TRANSPORTER-RELATED"/>
    <property type="match status" value="1"/>
</dbReference>
<protein>
    <submittedName>
        <fullName evidence="12">Carnitine transporter</fullName>
    </submittedName>
</protein>
<keyword evidence="7" id="KW-0496">Mitochondrion</keyword>
<reference evidence="12" key="1">
    <citation type="submission" date="2022-07" db="EMBL/GenBank/DDBJ databases">
        <title>Phylogenomic reconstructions and comparative analyses of Kickxellomycotina fungi.</title>
        <authorList>
            <person name="Reynolds N.K."/>
            <person name="Stajich J.E."/>
            <person name="Barry K."/>
            <person name="Grigoriev I.V."/>
            <person name="Crous P."/>
            <person name="Smith M.E."/>
        </authorList>
    </citation>
    <scope>NUCLEOTIDE SEQUENCE</scope>
    <source>
        <strain evidence="12">RSA 1196</strain>
    </source>
</reference>
<evidence type="ECO:0000256" key="7">
    <source>
        <dbReference type="ARBA" id="ARBA00023128"/>
    </source>
</evidence>
<dbReference type="InterPro" id="IPR023395">
    <property type="entry name" value="MCP_dom_sf"/>
</dbReference>
<dbReference type="EMBL" id="JANBPY010000538">
    <property type="protein sequence ID" value="KAJ1966122.1"/>
    <property type="molecule type" value="Genomic_DNA"/>
</dbReference>
<evidence type="ECO:0000256" key="4">
    <source>
        <dbReference type="ARBA" id="ARBA00022692"/>
    </source>
</evidence>
<keyword evidence="8 9" id="KW-0472">Membrane</keyword>
<evidence type="ECO:0000256" key="5">
    <source>
        <dbReference type="ARBA" id="ARBA00022737"/>
    </source>
</evidence>